<dbReference type="EMBL" id="LAVV01009768">
    <property type="protein sequence ID" value="KNZ50014.1"/>
    <property type="molecule type" value="Genomic_DNA"/>
</dbReference>
<sequence length="518" mass="60565">MSVVSFYLAPHWFVEAEVLLFQESSMMCWTCWSNIPKVLQHQSVSCCFKRFLSQLDQYSFWLCFWQAHSGDFWPLHCECLSRLKHRRHQRWMVLKFPSPLIQKPPLIRHRTSWDHFSSFPLSSIANLFLSLSPVSLLTFLYFCCLLIFLYYNCGKYFSQSFFWSCFLPGWDQKEIRKRNQSCPPNEMRGQWSMTNPQYAKKNVCVINPRCPGACARKSPESFLNMHSTQHVRMVIGPGVQEEARTCTGLGQTQRILRILRVRVGLSILPNGVGWHRPHLAPIQSSKMYVLRILQRQSCCLWNFQGSIVKIQKFTTLLCQIFALSTLWKNLKFQLIESFYNFNPINFNFSNLQKIQPQPKVLLKAAKMGGKINCKKKESKDIKFLCSHTLMSVLPILQTDYLLKQQINMFRQSAIIANPSLCQLIESKSNHSFHWKVTQREQRSLIFFLQDRAQGKQPHCKRKLAQLPAVDMQHAPAKLSPKSICWLNHSWRKVAITKESSWEFLHVNCTQLSKLVLQC</sequence>
<evidence type="ECO:0000313" key="3">
    <source>
        <dbReference type="Proteomes" id="UP000037035"/>
    </source>
</evidence>
<gene>
    <name evidence="2" type="ORF">VP01_463g2</name>
</gene>
<evidence type="ECO:0000256" key="1">
    <source>
        <dbReference type="SAM" id="Phobius"/>
    </source>
</evidence>
<keyword evidence="3" id="KW-1185">Reference proteome</keyword>
<dbReference type="AlphaFoldDB" id="A0A0L6UNB5"/>
<dbReference type="Proteomes" id="UP000037035">
    <property type="component" value="Unassembled WGS sequence"/>
</dbReference>
<evidence type="ECO:0000313" key="2">
    <source>
        <dbReference type="EMBL" id="KNZ50014.1"/>
    </source>
</evidence>
<keyword evidence="1" id="KW-0472">Membrane</keyword>
<keyword evidence="1" id="KW-0812">Transmembrane</keyword>
<proteinExistence type="predicted"/>
<keyword evidence="1" id="KW-1133">Transmembrane helix</keyword>
<name>A0A0L6UNB5_9BASI</name>
<reference evidence="2 3" key="1">
    <citation type="submission" date="2015-08" db="EMBL/GenBank/DDBJ databases">
        <title>Next Generation Sequencing and Analysis of the Genome of Puccinia sorghi L Schw, the Causal Agent of Maize Common Rust.</title>
        <authorList>
            <person name="Rochi L."/>
            <person name="Burguener G."/>
            <person name="Darino M."/>
            <person name="Turjanski A."/>
            <person name="Kreff E."/>
            <person name="Dieguez M.J."/>
            <person name="Sacco F."/>
        </authorList>
    </citation>
    <scope>NUCLEOTIDE SEQUENCE [LARGE SCALE GENOMIC DNA]</scope>
    <source>
        <strain evidence="2 3">RO10H11247</strain>
    </source>
</reference>
<protein>
    <submittedName>
        <fullName evidence="2">Putative signal peptide protein</fullName>
    </submittedName>
</protein>
<accession>A0A0L6UNB5</accession>
<comment type="caution">
    <text evidence="2">The sequence shown here is derived from an EMBL/GenBank/DDBJ whole genome shotgun (WGS) entry which is preliminary data.</text>
</comment>
<feature type="transmembrane region" description="Helical" evidence="1">
    <location>
        <begin position="127"/>
        <end position="151"/>
    </location>
</feature>
<dbReference type="VEuPathDB" id="FungiDB:VP01_463g2"/>
<organism evidence="2 3">
    <name type="scientific">Puccinia sorghi</name>
    <dbReference type="NCBI Taxonomy" id="27349"/>
    <lineage>
        <taxon>Eukaryota</taxon>
        <taxon>Fungi</taxon>
        <taxon>Dikarya</taxon>
        <taxon>Basidiomycota</taxon>
        <taxon>Pucciniomycotina</taxon>
        <taxon>Pucciniomycetes</taxon>
        <taxon>Pucciniales</taxon>
        <taxon>Pucciniaceae</taxon>
        <taxon>Puccinia</taxon>
    </lineage>
</organism>